<evidence type="ECO:0000259" key="2">
    <source>
        <dbReference type="PROSITE" id="PS50930"/>
    </source>
</evidence>
<feature type="transmembrane region" description="Helical" evidence="1">
    <location>
        <begin position="52"/>
        <end position="72"/>
    </location>
</feature>
<proteinExistence type="predicted"/>
<evidence type="ECO:0000313" key="3">
    <source>
        <dbReference type="EMBL" id="MFD1783605.1"/>
    </source>
</evidence>
<feature type="transmembrane region" description="Helical" evidence="1">
    <location>
        <begin position="119"/>
        <end position="138"/>
    </location>
</feature>
<accession>A0ABW4N4K2</accession>
<comment type="caution">
    <text evidence="3">The sequence shown here is derived from an EMBL/GenBank/DDBJ whole genome shotgun (WGS) entry which is preliminary data.</text>
</comment>
<organism evidence="3 4">
    <name type="scientific">Phenylobacterium terrae</name>
    <dbReference type="NCBI Taxonomy" id="2665495"/>
    <lineage>
        <taxon>Bacteria</taxon>
        <taxon>Pseudomonadati</taxon>
        <taxon>Pseudomonadota</taxon>
        <taxon>Alphaproteobacteria</taxon>
        <taxon>Caulobacterales</taxon>
        <taxon>Caulobacteraceae</taxon>
        <taxon>Phenylobacterium</taxon>
    </lineage>
</organism>
<feature type="transmembrane region" description="Helical" evidence="1">
    <location>
        <begin position="18"/>
        <end position="40"/>
    </location>
</feature>
<keyword evidence="1" id="KW-1133">Transmembrane helix</keyword>
<keyword evidence="1" id="KW-0812">Transmembrane</keyword>
<feature type="domain" description="HTH LytTR-type" evidence="2">
    <location>
        <begin position="156"/>
        <end position="255"/>
    </location>
</feature>
<dbReference type="PROSITE" id="PS50930">
    <property type="entry name" value="HTH_LYTTR"/>
    <property type="match status" value="1"/>
</dbReference>
<reference evidence="4" key="1">
    <citation type="journal article" date="2019" name="Int. J. Syst. Evol. Microbiol.">
        <title>The Global Catalogue of Microorganisms (GCM) 10K type strain sequencing project: providing services to taxonomists for standard genome sequencing and annotation.</title>
        <authorList>
            <consortium name="The Broad Institute Genomics Platform"/>
            <consortium name="The Broad Institute Genome Sequencing Center for Infectious Disease"/>
            <person name="Wu L."/>
            <person name="Ma J."/>
        </authorList>
    </citation>
    <scope>NUCLEOTIDE SEQUENCE [LARGE SCALE GENOMIC DNA]</scope>
    <source>
        <strain evidence="4">DFY28</strain>
    </source>
</reference>
<dbReference type="GO" id="GO:0003677">
    <property type="term" value="F:DNA binding"/>
    <property type="evidence" value="ECO:0007669"/>
    <property type="project" value="UniProtKB-KW"/>
</dbReference>
<gene>
    <name evidence="3" type="ORF">ACFSC0_09395</name>
</gene>
<dbReference type="SMART" id="SM00850">
    <property type="entry name" value="LytTR"/>
    <property type="match status" value="1"/>
</dbReference>
<sequence>MANEDADRRWSPYDSPAGWVRGLAIAAAVGLFLAFSGAFGTGEAPAARRYPYWVGLLLIGALWGPFVSRLFFRPGEPRKGVWLRVIAVALVLAATLTGVVALATAVVLGERMPLARLPWLFSAVAAISGAMTALNVLISGPRAQDAAPAPAPPKFLERLPLKLRGAEVWAVEAEDHYLRLHTSKGQDLILLRLSDAVDELQGLEGAQVHRSWWVARDAIVDARRNDGRATLTLKDGSEVPVSRTYARELREKGWI</sequence>
<dbReference type="EMBL" id="JBHUEY010000001">
    <property type="protein sequence ID" value="MFD1783605.1"/>
    <property type="molecule type" value="Genomic_DNA"/>
</dbReference>
<feature type="transmembrane region" description="Helical" evidence="1">
    <location>
        <begin position="81"/>
        <end position="107"/>
    </location>
</feature>
<dbReference type="Gene3D" id="2.40.50.1020">
    <property type="entry name" value="LytTr DNA-binding domain"/>
    <property type="match status" value="1"/>
</dbReference>
<dbReference type="RefSeq" id="WP_377283201.1">
    <property type="nucleotide sequence ID" value="NZ_JBHRSI010000008.1"/>
</dbReference>
<protein>
    <submittedName>
        <fullName evidence="3">LytTR family DNA-binding domain-containing protein</fullName>
    </submittedName>
</protein>
<keyword evidence="3" id="KW-0238">DNA-binding</keyword>
<evidence type="ECO:0000313" key="4">
    <source>
        <dbReference type="Proteomes" id="UP001597237"/>
    </source>
</evidence>
<name>A0ABW4N4K2_9CAUL</name>
<keyword evidence="1" id="KW-0472">Membrane</keyword>
<evidence type="ECO:0000256" key="1">
    <source>
        <dbReference type="SAM" id="Phobius"/>
    </source>
</evidence>
<dbReference type="Proteomes" id="UP001597237">
    <property type="component" value="Unassembled WGS sequence"/>
</dbReference>
<dbReference type="InterPro" id="IPR007492">
    <property type="entry name" value="LytTR_DNA-bd_dom"/>
</dbReference>
<keyword evidence="4" id="KW-1185">Reference proteome</keyword>
<dbReference type="Pfam" id="PF04397">
    <property type="entry name" value="LytTR"/>
    <property type="match status" value="1"/>
</dbReference>